<dbReference type="AlphaFoldDB" id="A0A430BQ88"/>
<dbReference type="Pfam" id="PF07660">
    <property type="entry name" value="STN"/>
    <property type="match status" value="1"/>
</dbReference>
<dbReference type="Gene3D" id="2.170.130.10">
    <property type="entry name" value="TonB-dependent receptor, plug domain"/>
    <property type="match status" value="1"/>
</dbReference>
<evidence type="ECO:0000259" key="14">
    <source>
        <dbReference type="SMART" id="SM00965"/>
    </source>
</evidence>
<evidence type="ECO:0000256" key="9">
    <source>
        <dbReference type="ARBA" id="ARBA00023237"/>
    </source>
</evidence>
<proteinExistence type="inferred from homology"/>
<dbReference type="GO" id="GO:0006826">
    <property type="term" value="P:iron ion transport"/>
    <property type="evidence" value="ECO:0007669"/>
    <property type="project" value="UniProtKB-KW"/>
</dbReference>
<dbReference type="InterPro" id="IPR037066">
    <property type="entry name" value="Plug_dom_sf"/>
</dbReference>
<dbReference type="InterPro" id="IPR012910">
    <property type="entry name" value="Plug_dom"/>
</dbReference>
<evidence type="ECO:0000256" key="8">
    <source>
        <dbReference type="ARBA" id="ARBA00023136"/>
    </source>
</evidence>
<dbReference type="Pfam" id="PF00593">
    <property type="entry name" value="TonB_dep_Rec_b-barrel"/>
    <property type="match status" value="1"/>
</dbReference>
<dbReference type="InterPro" id="IPR039426">
    <property type="entry name" value="TonB-dep_rcpt-like"/>
</dbReference>
<keyword evidence="4" id="KW-0406">Ion transport</keyword>
<evidence type="ECO:0000256" key="6">
    <source>
        <dbReference type="ARBA" id="ARBA00023004"/>
    </source>
</evidence>
<keyword evidence="13" id="KW-0732">Signal</keyword>
<keyword evidence="15" id="KW-0675">Receptor</keyword>
<keyword evidence="5 10" id="KW-0812">Transmembrane</keyword>
<comment type="similarity">
    <text evidence="10 11">Belongs to the TonB-dependent receptor family.</text>
</comment>
<dbReference type="SUPFAM" id="SSF56935">
    <property type="entry name" value="Porins"/>
    <property type="match status" value="1"/>
</dbReference>
<dbReference type="Gene3D" id="3.55.50.30">
    <property type="match status" value="1"/>
</dbReference>
<evidence type="ECO:0000256" key="7">
    <source>
        <dbReference type="ARBA" id="ARBA00023077"/>
    </source>
</evidence>
<gene>
    <name evidence="15" type="ORF">DAH51_18960</name>
</gene>
<dbReference type="InterPro" id="IPR000531">
    <property type="entry name" value="Beta-barrel_TonB"/>
</dbReference>
<protein>
    <submittedName>
        <fullName evidence="15">TonB-dependent receptor</fullName>
    </submittedName>
</protein>
<keyword evidence="6" id="KW-0408">Iron</keyword>
<dbReference type="PANTHER" id="PTHR47234">
    <property type="match status" value="1"/>
</dbReference>
<evidence type="ECO:0000313" key="15">
    <source>
        <dbReference type="EMBL" id="RSU54894.1"/>
    </source>
</evidence>
<evidence type="ECO:0000256" key="1">
    <source>
        <dbReference type="ARBA" id="ARBA00004571"/>
    </source>
</evidence>
<dbReference type="CDD" id="cd01347">
    <property type="entry name" value="ligand_gated_channel"/>
    <property type="match status" value="1"/>
</dbReference>
<dbReference type="Gene3D" id="2.40.170.20">
    <property type="entry name" value="TonB-dependent receptor, beta-barrel domain"/>
    <property type="match status" value="1"/>
</dbReference>
<dbReference type="Proteomes" id="UP000287401">
    <property type="component" value="Unassembled WGS sequence"/>
</dbReference>
<dbReference type="GO" id="GO:0009279">
    <property type="term" value="C:cell outer membrane"/>
    <property type="evidence" value="ECO:0007669"/>
    <property type="project" value="UniProtKB-SubCell"/>
</dbReference>
<evidence type="ECO:0000256" key="10">
    <source>
        <dbReference type="PROSITE-ProRule" id="PRU01360"/>
    </source>
</evidence>
<dbReference type="PANTHER" id="PTHR47234:SF3">
    <property type="entry name" value="SECRETIN_TONB SHORT N-TERMINAL DOMAIN-CONTAINING PROTEIN"/>
    <property type="match status" value="1"/>
</dbReference>
<evidence type="ECO:0000256" key="12">
    <source>
        <dbReference type="SAM" id="MobiDB-lite"/>
    </source>
</evidence>
<evidence type="ECO:0000313" key="16">
    <source>
        <dbReference type="Proteomes" id="UP000287401"/>
    </source>
</evidence>
<evidence type="ECO:0000256" key="3">
    <source>
        <dbReference type="ARBA" id="ARBA00022452"/>
    </source>
</evidence>
<keyword evidence="7 11" id="KW-0798">TonB box</keyword>
<dbReference type="InterPro" id="IPR011662">
    <property type="entry name" value="Secretin/TonB_short_N"/>
</dbReference>
<dbReference type="InterPro" id="IPR036942">
    <property type="entry name" value="Beta-barrel_TonB_sf"/>
</dbReference>
<comment type="subcellular location">
    <subcellularLocation>
        <location evidence="1 10">Cell outer membrane</location>
        <topology evidence="1 10">Multi-pass membrane protein</topology>
    </subcellularLocation>
</comment>
<organism evidence="15 16">
    <name type="scientific">Sphingobium yanoikuyae</name>
    <name type="common">Sphingomonas yanoikuyae</name>
    <dbReference type="NCBI Taxonomy" id="13690"/>
    <lineage>
        <taxon>Bacteria</taxon>
        <taxon>Pseudomonadati</taxon>
        <taxon>Pseudomonadota</taxon>
        <taxon>Alphaproteobacteria</taxon>
        <taxon>Sphingomonadales</taxon>
        <taxon>Sphingomonadaceae</taxon>
        <taxon>Sphingobium</taxon>
    </lineage>
</organism>
<keyword evidence="4" id="KW-0410">Iron transport</keyword>
<feature type="domain" description="Secretin/TonB short N-terminal" evidence="14">
    <location>
        <begin position="52"/>
        <end position="102"/>
    </location>
</feature>
<feature type="signal peptide" evidence="13">
    <location>
        <begin position="1"/>
        <end position="25"/>
    </location>
</feature>
<dbReference type="SMART" id="SM00965">
    <property type="entry name" value="STN"/>
    <property type="match status" value="1"/>
</dbReference>
<evidence type="ECO:0000256" key="13">
    <source>
        <dbReference type="SAM" id="SignalP"/>
    </source>
</evidence>
<feature type="region of interest" description="Disordered" evidence="12">
    <location>
        <begin position="164"/>
        <end position="188"/>
    </location>
</feature>
<evidence type="ECO:0000256" key="11">
    <source>
        <dbReference type="RuleBase" id="RU003357"/>
    </source>
</evidence>
<accession>A0A430BQ88</accession>
<comment type="caution">
    <text evidence="15">The sequence shown here is derived from an EMBL/GenBank/DDBJ whole genome shotgun (WGS) entry which is preliminary data.</text>
</comment>
<feature type="chain" id="PRO_5019342904" evidence="13">
    <location>
        <begin position="26"/>
        <end position="856"/>
    </location>
</feature>
<reference evidence="15 16" key="1">
    <citation type="submission" date="2018-07" db="EMBL/GenBank/DDBJ databases">
        <title>Genomic and Epidemiologic Investigation of an Indolent Hospital Outbreak.</title>
        <authorList>
            <person name="Johnson R.C."/>
            <person name="Deming C."/>
            <person name="Conlan S."/>
            <person name="Zellmer C.J."/>
            <person name="Michelin A.V."/>
            <person name="Lee-Lin S."/>
            <person name="Thomas P.J."/>
            <person name="Park M."/>
            <person name="Weingarten R.A."/>
            <person name="Less J."/>
            <person name="Dekker J.P."/>
            <person name="Frank K.M."/>
            <person name="Musser K.A."/>
            <person name="Mcquiston J.R."/>
            <person name="Henderson D.K."/>
            <person name="Lau A.F."/>
            <person name="Palmore T.N."/>
            <person name="Segre J.A."/>
        </authorList>
    </citation>
    <scope>NUCLEOTIDE SEQUENCE [LARGE SCALE GENOMIC DNA]</scope>
    <source>
        <strain evidence="15 16">SK-NIH.Env6_1116</strain>
    </source>
</reference>
<sequence length="856" mass="90491">MGIMKIALLSGAALCMGAVTAQAHAQEPVRTYDLPAQDLATALRTIARGSDYQLVADAKSLMGARAPSLAGAYTVEEAVAALLAPSGLTAEIRDRTITLRGRDAASREEVTGAADVLLSVTGSRIRGAKPTSPVISASREKITELGHSDLGSFARSIPQNFSGGQNPGVISSTQSGSENTTSSSTLNLRGLGPDATLTLLNGHRLAYDAVTQGVDISSIPLAAIERIEVIADGASALYGSDAVAGVANIVLRRSFKGVEASARIGAATNGGNFQQQYGIVTGANWSGGGVMIAGNFNDATDISARQRNYARTVQPSLNLLPSQKRYGGVLAGHQALNDLVEFEIDAHYDHHRSRAAVPFGAADVSQSGVVSTPRVESYSISPSVRFRLPAGWEFVARATRAISNSNIVADIHIGGARFASNQISYKNDLWSAEVSAEGALFSLPGGDARLALGAGLRSNGLIASIQQVTAAASRSLLDYRDAQTATFAYGEIALPLISDVNARPLARMLQLSGALRYERYDSVGGLATPKVGVIYQPVSDFKVKGTWGKSFKAATLNQRNTVQQGYLVSPSNFLPLPATSAPILELFGGSRDLAPEKATTWTITGEFTPSFAPGLRLEGSYFHVRYKDRIVRPIATFSQAFAPQYSDLILYDPTLAQVLAATSSLPFGVENQTGTTYDPANVGAIIFNQIQNAAAQTIKGVDASASYEFTAGKNVFTLEGAGSYLKSDLRLSPNQPVIKQAGTIFNPPHWRARGSANWQRDGVAATLAYNYIGGVTDRRTSSSYEVGSFQSVDASVTLKPGFDGWLSGVTILLAAQNLLDERPAIIRTSSVAVPNYDATNYSSIGRFLSLTVSKSW</sequence>
<evidence type="ECO:0000256" key="5">
    <source>
        <dbReference type="ARBA" id="ARBA00022692"/>
    </source>
</evidence>
<name>A0A430BQ88_SPHYA</name>
<keyword evidence="2 10" id="KW-0813">Transport</keyword>
<dbReference type="PROSITE" id="PS52016">
    <property type="entry name" value="TONB_DEPENDENT_REC_3"/>
    <property type="match status" value="1"/>
</dbReference>
<keyword evidence="9 10" id="KW-0998">Cell outer membrane</keyword>
<keyword evidence="3 10" id="KW-1134">Transmembrane beta strand</keyword>
<dbReference type="Pfam" id="PF07715">
    <property type="entry name" value="Plug"/>
    <property type="match status" value="1"/>
</dbReference>
<feature type="compositionally biased region" description="Low complexity" evidence="12">
    <location>
        <begin position="171"/>
        <end position="185"/>
    </location>
</feature>
<dbReference type="RefSeq" id="WP_125999346.1">
    <property type="nucleotide sequence ID" value="NZ_QRAL01000025.1"/>
</dbReference>
<keyword evidence="8 10" id="KW-0472">Membrane</keyword>
<evidence type="ECO:0000256" key="4">
    <source>
        <dbReference type="ARBA" id="ARBA00022496"/>
    </source>
</evidence>
<dbReference type="EMBL" id="QRAL01000025">
    <property type="protein sequence ID" value="RSU54894.1"/>
    <property type="molecule type" value="Genomic_DNA"/>
</dbReference>
<evidence type="ECO:0000256" key="2">
    <source>
        <dbReference type="ARBA" id="ARBA00022448"/>
    </source>
</evidence>